<feature type="region of interest" description="Disordered" evidence="1">
    <location>
        <begin position="1782"/>
        <end position="1834"/>
    </location>
</feature>
<feature type="compositionally biased region" description="Basic and acidic residues" evidence="1">
    <location>
        <begin position="1502"/>
        <end position="1511"/>
    </location>
</feature>
<feature type="compositionally biased region" description="Low complexity" evidence="1">
    <location>
        <begin position="456"/>
        <end position="468"/>
    </location>
</feature>
<feature type="region of interest" description="Disordered" evidence="1">
    <location>
        <begin position="1491"/>
        <end position="1599"/>
    </location>
</feature>
<dbReference type="GeneID" id="108671092"/>
<gene>
    <name evidence="3" type="primary">LOC108671092</name>
</gene>
<feature type="compositionally biased region" description="Polar residues" evidence="1">
    <location>
        <begin position="1309"/>
        <end position="1327"/>
    </location>
</feature>
<reference evidence="3" key="1">
    <citation type="submission" date="2025-08" db="UniProtKB">
        <authorList>
            <consortium name="RefSeq"/>
        </authorList>
    </citation>
    <scope>IDENTIFICATION</scope>
    <source>
        <tissue evidence="3">Whole organism</tissue>
    </source>
</reference>
<feature type="region of interest" description="Disordered" evidence="1">
    <location>
        <begin position="444"/>
        <end position="468"/>
    </location>
</feature>
<dbReference type="KEGG" id="hazt:108671092"/>
<feature type="compositionally biased region" description="Polar residues" evidence="1">
    <location>
        <begin position="1563"/>
        <end position="1577"/>
    </location>
</feature>
<evidence type="ECO:0000313" key="2">
    <source>
        <dbReference type="Proteomes" id="UP000694843"/>
    </source>
</evidence>
<keyword evidence="2" id="KW-1185">Reference proteome</keyword>
<dbReference type="Proteomes" id="UP000694843">
    <property type="component" value="Unplaced"/>
</dbReference>
<dbReference type="GO" id="GO:0000214">
    <property type="term" value="C:tRNA-intron endonuclease complex"/>
    <property type="evidence" value="ECO:0007669"/>
    <property type="project" value="TreeGrafter"/>
</dbReference>
<feature type="compositionally biased region" description="Polar residues" evidence="1">
    <location>
        <begin position="700"/>
        <end position="725"/>
    </location>
</feature>
<feature type="compositionally biased region" description="Polar residues" evidence="1">
    <location>
        <begin position="623"/>
        <end position="634"/>
    </location>
</feature>
<feature type="compositionally biased region" description="Low complexity" evidence="1">
    <location>
        <begin position="935"/>
        <end position="944"/>
    </location>
</feature>
<feature type="region of interest" description="Disordered" evidence="1">
    <location>
        <begin position="1258"/>
        <end position="1331"/>
    </location>
</feature>
<feature type="compositionally biased region" description="Polar residues" evidence="1">
    <location>
        <begin position="556"/>
        <end position="568"/>
    </location>
</feature>
<dbReference type="PANTHER" id="PTHR21027:SF1">
    <property type="entry name" value="TRNA-SPLICING ENDONUCLEASE SUBUNIT SEN54"/>
    <property type="match status" value="1"/>
</dbReference>
<proteinExistence type="predicted"/>
<evidence type="ECO:0000256" key="1">
    <source>
        <dbReference type="SAM" id="MobiDB-lite"/>
    </source>
</evidence>
<feature type="region of interest" description="Disordered" evidence="1">
    <location>
        <begin position="102"/>
        <end position="123"/>
    </location>
</feature>
<protein>
    <submittedName>
        <fullName evidence="3">Uncharacterized protein LOC108671092 isoform X1</fullName>
    </submittedName>
</protein>
<feature type="compositionally biased region" description="Low complexity" evidence="1">
    <location>
        <begin position="584"/>
        <end position="615"/>
    </location>
</feature>
<evidence type="ECO:0000313" key="3">
    <source>
        <dbReference type="RefSeq" id="XP_018014060.1"/>
    </source>
</evidence>
<dbReference type="InterPro" id="IPR024337">
    <property type="entry name" value="tRNA_splic_suSen54"/>
</dbReference>
<feature type="region of interest" description="Disordered" evidence="1">
    <location>
        <begin position="750"/>
        <end position="777"/>
    </location>
</feature>
<feature type="compositionally biased region" description="Polar residues" evidence="1">
    <location>
        <begin position="1542"/>
        <end position="1552"/>
    </location>
</feature>
<accession>A0A8B7NK80</accession>
<feature type="compositionally biased region" description="Basic residues" evidence="1">
    <location>
        <begin position="925"/>
        <end position="934"/>
    </location>
</feature>
<feature type="region of interest" description="Disordered" evidence="1">
    <location>
        <begin position="692"/>
        <end position="725"/>
    </location>
</feature>
<feature type="compositionally biased region" description="Basic and acidic residues" evidence="1">
    <location>
        <begin position="524"/>
        <end position="536"/>
    </location>
</feature>
<dbReference type="RefSeq" id="XP_018014060.1">
    <property type="nucleotide sequence ID" value="XM_018158571.2"/>
</dbReference>
<sequence length="1834" mass="203030">MFPAAFWDVKQKESTGRLPLSRGMKWQRIEDVPNADQEAVVRYVIKDKLIGKPVFKRVDLVTHGKVVFFAQSSTQVKSENSMLPSILPVNYRNISHDLKTSSKEASLSKKSSSKHNNGYVSSVSTNDSTQIATAHEASFPSMSTISVDCLVQILIEFNGIKRGLDTMWRHMGVETNRGLCLYPEEAMFLMQSGEFQALSPGLHRLSVQHLLTLSKSPYCLFRVYCKLSGFALKPVRHQPHVGFTDYERKIKLDQHSSSSKAISKKKSLKHKELMGPPASVENHIPPEVSTPVDVIAACKLEPSTSPVTDDLLDKEMMEFYSSLGAEFKAEVQFKEDKEDENSLPEVAELSEEWLLEYEESKQNILKGLASMDPYSKICTIRKDDNFLPRSFKVLTKDYVLHVDDLYSSYNVRRHFPPQSSKSTKNQNFDYHNWNLQTTTQFDSDSEKSEILDSDIETSSSSDSESVSSLSDTEDVSYQGWYIDWNNIVYMKRVIGDEEVTIKECPKKNSTSKRSLSSSEDSSSDDEKRSKIAKFEKSTPNSFACATRNESRHDASVVSNDCDISQTKHMNYDVPDIPRTVPIPSKSSPSSHQSDDSSSSDSTSIASSSSSGSSNDENLPSPRTPSLVNQNTSKSVLPPENAQEKAEFSRAAEKFLMDFGKSLEEQGCLIPCLEKLPPTRCSLEAEKMLPNGIDASYGNREIQNPSGSSFTSSPCPPLQQYSNSENNYVDPAVDSVLSLIASVKNKTDCANKQSKSLSDPPVLAPISNPPKRLQESPSHLHSLVASKVSPPIRPKEINASPLHSFQKEPTSSHPIAGQLMREAPPARSKGFVNKCDTSPSARLTRTMINNSWRLRVKAQLTSSEGATREICSVPSLAERLEEEQAVEDDLRTSLALKKHLPYRRTDSLEDNYADDCGVESPSSFTNKKRKKRLSGRVRGSGRSESNTCVGSSAGNVVDMSPNGLLRVSIMNNHIAKGNITNTLLNRLDDENLEFMRTSSAFRENDLNDTSFRGDNRRTGVFINPSVLAKGRMAPTKNLADVRAKYESNARDQAHIDMEGLTSVKEPNNCLPARTFENNKVSSRQSIKCSLSNRLNEKYCEPNSSTRCIDYSHTEFDNGEPRDGQIWQDRHDPVKELGLPEDVPDMPDRHSQTGLIRHGRDGFQCRGRGNDLHLSRRENQAQFHGREDDLEFSERGNDFQLRWRGDDFPLRGRGNDFHFQGLGHQQNSSFHGRGNNSQLRGCGNYALVEGRLMDYSFRGQGTERSSWRHDRDVTSGNSPRGIDGQRSNGRGHCNEFSRNTSDEEDIERSGYQGNDSASAQARSNQTTTDCHGDGKDVLDFRYDELRDSYHSFSSAIRAQAEGGNRDSIGNLIDYSSAGGGKIKNMNTVDGRGGYNNAVDGRDGCNNTVGGRGKYRNIVGGRGGCGNAFDGWSGYGNAVHGRGGYNNTVNGRVDYSNAVHGLDSYGKAINERNSNFNSKGIDCDNDGRGGYGNAFDGRGNYGNSVDDRKDRGNLEARGASSFKNVSSSSRDGRPYSTLRHGNTEGYGSNTEGRGSSTDRPDITLGHDNNTTGHGKNTVGQIDNRDHGSSTAARGNARQQQRHQQQRYRQAFRAQESALDQRVVSSVKTWRQYRRAVEELAREALRRAPSCQILFSGPTKPLLGPGPPAEGRRPIKKVQEALQCSEAPLLAEWLQQQNPTAGSTRASSLKVALDVYGAGSGYGRSKQLSPSLRVVLPMHEEDFSLLQMLRLRRHHADAPLALATYASSPARPRLVNFPSCEGRARLLPSMDDVQPSKTKNKRLSTSVDKDTKPGLDVANPSPVEGSHTTLPSVMAEGK</sequence>
<feature type="compositionally biased region" description="Low complexity" evidence="1">
    <location>
        <begin position="507"/>
        <end position="520"/>
    </location>
</feature>
<feature type="region of interest" description="Disordered" evidence="1">
    <location>
        <begin position="909"/>
        <end position="948"/>
    </location>
</feature>
<organism evidence="2 3">
    <name type="scientific">Hyalella azteca</name>
    <name type="common">Amphipod</name>
    <dbReference type="NCBI Taxonomy" id="294128"/>
    <lineage>
        <taxon>Eukaryota</taxon>
        <taxon>Metazoa</taxon>
        <taxon>Ecdysozoa</taxon>
        <taxon>Arthropoda</taxon>
        <taxon>Crustacea</taxon>
        <taxon>Multicrustacea</taxon>
        <taxon>Malacostraca</taxon>
        <taxon>Eumalacostraca</taxon>
        <taxon>Peracarida</taxon>
        <taxon>Amphipoda</taxon>
        <taxon>Senticaudata</taxon>
        <taxon>Talitrida</taxon>
        <taxon>Talitroidea</taxon>
        <taxon>Hyalellidae</taxon>
        <taxon>Hyalella</taxon>
    </lineage>
</organism>
<dbReference type="GO" id="GO:0000379">
    <property type="term" value="P:tRNA-type intron splice site recognition and cleavage"/>
    <property type="evidence" value="ECO:0007669"/>
    <property type="project" value="TreeGrafter"/>
</dbReference>
<dbReference type="PANTHER" id="PTHR21027">
    <property type="entry name" value="TRNA-SPLICING ENDONUCLEASE SUBUNIT SEN54"/>
    <property type="match status" value="1"/>
</dbReference>
<dbReference type="OrthoDB" id="408683at2759"/>
<feature type="region of interest" description="Disordered" evidence="1">
    <location>
        <begin position="505"/>
        <end position="644"/>
    </location>
</feature>
<name>A0A8B7NK80_HYAAZ</name>